<evidence type="ECO:0000256" key="6">
    <source>
        <dbReference type="ARBA" id="ARBA00023065"/>
    </source>
</evidence>
<dbReference type="EMBL" id="BLAL01000338">
    <property type="protein sequence ID" value="GET04269.1"/>
    <property type="molecule type" value="Genomic_DNA"/>
</dbReference>
<evidence type="ECO:0000256" key="3">
    <source>
        <dbReference type="ARBA" id="ARBA00022448"/>
    </source>
</evidence>
<evidence type="ECO:0000256" key="8">
    <source>
        <dbReference type="ARBA" id="ARBA00023286"/>
    </source>
</evidence>
<organism evidence="12 14">
    <name type="scientific">Rhizophagus clarus</name>
    <dbReference type="NCBI Taxonomy" id="94130"/>
    <lineage>
        <taxon>Eukaryota</taxon>
        <taxon>Fungi</taxon>
        <taxon>Fungi incertae sedis</taxon>
        <taxon>Mucoromycota</taxon>
        <taxon>Glomeromycotina</taxon>
        <taxon>Glomeromycetes</taxon>
        <taxon>Glomerales</taxon>
        <taxon>Glomeraceae</taxon>
        <taxon>Rhizophagus</taxon>
    </lineage>
</organism>
<keyword evidence="4 11" id="KW-0812">Transmembrane</keyword>
<keyword evidence="8" id="KW-1071">Ligand-gated ion channel</keyword>
<protein>
    <submittedName>
        <fullName evidence="13">P2X receptor</fullName>
    </submittedName>
</protein>
<proteinExistence type="inferred from homology"/>
<comment type="similarity">
    <text evidence="2">Belongs to the P2X receptor family.</text>
</comment>
<keyword evidence="7 11" id="KW-0472">Membrane</keyword>
<dbReference type="GO" id="GO:0012505">
    <property type="term" value="C:endomembrane system"/>
    <property type="evidence" value="ECO:0007669"/>
    <property type="project" value="UniProtKB-SubCell"/>
</dbReference>
<accession>A0A2Z6Q2U2</accession>
<keyword evidence="5 11" id="KW-1133">Transmembrane helix</keyword>
<keyword evidence="9" id="KW-0407">Ion channel</keyword>
<dbReference type="Gene3D" id="1.10.287.940">
    <property type="entry name" value="atp-gated p2x4 ion channel"/>
    <property type="match status" value="2"/>
</dbReference>
<sequence>MKNYDLDEVFAYETFKIVKVKDRRLGILYRVFQIAILAYILFTVFHDESYIKKEPPIPGAIRVTLQAPDTFTNQPYCTGGSLPCVYWGANEIQYPSDGASFAFFTTRVSVSNYPPPPNCNFLKAAAPNDPCVFNPATTPKNVLVPKSYIGDIESYTVMIEHSIRGKVNTISLRNGVMDGVLKDTKDNTIKRISNATRTAQNPKANGDIFTVKELLDAAGVDLDGPSFAPGADPGEINRSSGIVIVIAIDYANVKMTVDEIKYTYRPQIINGAEYKATENIYNPDGSYTIIDRHGIRFVFQQIGQIGTFNAISLLTNLVAALALFKVATTLVELLMLNVLPERKNYGTFKYEETHDYGDFRKGILPREGNGANEEKAKGDPSSIDIHT</sequence>
<evidence type="ECO:0000256" key="5">
    <source>
        <dbReference type="ARBA" id="ARBA00022989"/>
    </source>
</evidence>
<keyword evidence="3" id="KW-0813">Transport</keyword>
<dbReference type="PANTHER" id="PTHR10125">
    <property type="entry name" value="P2X PURINOCEPTOR"/>
    <property type="match status" value="1"/>
</dbReference>
<reference evidence="12 14" key="1">
    <citation type="submission" date="2017-11" db="EMBL/GenBank/DDBJ databases">
        <title>The genome of Rhizophagus clarus HR1 reveals common genetic basis of auxotrophy among arbuscular mycorrhizal fungi.</title>
        <authorList>
            <person name="Kobayashi Y."/>
        </authorList>
    </citation>
    <scope>NUCLEOTIDE SEQUENCE [LARGE SCALE GENOMIC DNA]</scope>
    <source>
        <strain evidence="12 14">HR1</strain>
    </source>
</reference>
<evidence type="ECO:0000256" key="9">
    <source>
        <dbReference type="ARBA" id="ARBA00023303"/>
    </source>
</evidence>
<evidence type="ECO:0000313" key="14">
    <source>
        <dbReference type="Proteomes" id="UP000247702"/>
    </source>
</evidence>
<dbReference type="InterPro" id="IPR059116">
    <property type="entry name" value="P2X_receptor"/>
</dbReference>
<dbReference type="AlphaFoldDB" id="A0A2Z6Q2U2"/>
<dbReference type="Pfam" id="PF00864">
    <property type="entry name" value="P2X_receptor"/>
    <property type="match status" value="2"/>
</dbReference>
<evidence type="ECO:0000256" key="11">
    <source>
        <dbReference type="SAM" id="Phobius"/>
    </source>
</evidence>
<gene>
    <name evidence="13" type="ORF">RCL2_003057300</name>
    <name evidence="12" type="ORF">RclHR1_01090009</name>
</gene>
<dbReference type="Proteomes" id="UP000247702">
    <property type="component" value="Unassembled WGS sequence"/>
</dbReference>
<evidence type="ECO:0000256" key="7">
    <source>
        <dbReference type="ARBA" id="ARBA00023136"/>
    </source>
</evidence>
<keyword evidence="14" id="KW-1185">Reference proteome</keyword>
<dbReference type="OrthoDB" id="494673at2759"/>
<name>A0A2Z6Q2U2_9GLOM</name>
<dbReference type="EMBL" id="BEXD01000102">
    <property type="protein sequence ID" value="GBB84270.1"/>
    <property type="molecule type" value="Genomic_DNA"/>
</dbReference>
<dbReference type="Proteomes" id="UP000615446">
    <property type="component" value="Unassembled WGS sequence"/>
</dbReference>
<dbReference type="GO" id="GO:0007165">
    <property type="term" value="P:signal transduction"/>
    <property type="evidence" value="ECO:0007669"/>
    <property type="project" value="UniProtKB-ARBA"/>
</dbReference>
<dbReference type="STRING" id="94130.A0A2Z6Q2U2"/>
<feature type="region of interest" description="Disordered" evidence="10">
    <location>
        <begin position="364"/>
        <end position="387"/>
    </location>
</feature>
<reference evidence="13" key="2">
    <citation type="submission" date="2019-10" db="EMBL/GenBank/DDBJ databases">
        <title>Conservation and host-specific expression of non-tandemly repeated heterogenous ribosome RNA gene in arbuscular mycorrhizal fungi.</title>
        <authorList>
            <person name="Maeda T."/>
            <person name="Kobayashi Y."/>
            <person name="Nakagawa T."/>
            <person name="Ezawa T."/>
            <person name="Yamaguchi K."/>
            <person name="Bino T."/>
            <person name="Nishimoto Y."/>
            <person name="Shigenobu S."/>
            <person name="Kawaguchi M."/>
        </authorList>
    </citation>
    <scope>NUCLEOTIDE SEQUENCE</scope>
    <source>
        <strain evidence="13">HR1</strain>
    </source>
</reference>
<dbReference type="GO" id="GO:0016020">
    <property type="term" value="C:membrane"/>
    <property type="evidence" value="ECO:0007669"/>
    <property type="project" value="TreeGrafter"/>
</dbReference>
<evidence type="ECO:0000313" key="12">
    <source>
        <dbReference type="EMBL" id="GBB84270.1"/>
    </source>
</evidence>
<evidence type="ECO:0000256" key="10">
    <source>
        <dbReference type="SAM" id="MobiDB-lite"/>
    </source>
</evidence>
<dbReference type="PANTHER" id="PTHR10125:SF31">
    <property type="entry name" value="P2X RECEPTOR E"/>
    <property type="match status" value="1"/>
</dbReference>
<keyword evidence="6" id="KW-0406">Ion transport</keyword>
<evidence type="ECO:0000256" key="4">
    <source>
        <dbReference type="ARBA" id="ARBA00022692"/>
    </source>
</evidence>
<dbReference type="GO" id="GO:0070588">
    <property type="term" value="P:calcium ion transmembrane transport"/>
    <property type="evidence" value="ECO:0007669"/>
    <property type="project" value="TreeGrafter"/>
</dbReference>
<evidence type="ECO:0000256" key="2">
    <source>
        <dbReference type="ARBA" id="ARBA00009848"/>
    </source>
</evidence>
<comment type="subcellular location">
    <subcellularLocation>
        <location evidence="1">Endomembrane system</location>
    </subcellularLocation>
</comment>
<dbReference type="GO" id="GO:0015267">
    <property type="term" value="F:channel activity"/>
    <property type="evidence" value="ECO:0007669"/>
    <property type="project" value="UniProtKB-ARBA"/>
</dbReference>
<evidence type="ECO:0000313" key="13">
    <source>
        <dbReference type="EMBL" id="GET04269.1"/>
    </source>
</evidence>
<evidence type="ECO:0000256" key="1">
    <source>
        <dbReference type="ARBA" id="ARBA00004308"/>
    </source>
</evidence>
<feature type="transmembrane region" description="Helical" evidence="11">
    <location>
        <begin position="27"/>
        <end position="45"/>
    </location>
</feature>
<keyword evidence="13" id="KW-0675">Receptor</keyword>
<comment type="caution">
    <text evidence="12">The sequence shown here is derived from an EMBL/GenBank/DDBJ whole genome shotgun (WGS) entry which is preliminary data.</text>
</comment>